<feature type="transmembrane region" description="Helical" evidence="1">
    <location>
        <begin position="352"/>
        <end position="371"/>
    </location>
</feature>
<name>A0AA37T4T6_9GAMM</name>
<keyword evidence="1" id="KW-0472">Membrane</keyword>
<dbReference type="Proteomes" id="UP001156870">
    <property type="component" value="Unassembled WGS sequence"/>
</dbReference>
<comment type="caution">
    <text evidence="2">The sequence shown here is derived from an EMBL/GenBank/DDBJ whole genome shotgun (WGS) entry which is preliminary data.</text>
</comment>
<evidence type="ECO:0000313" key="3">
    <source>
        <dbReference type="Proteomes" id="UP001156870"/>
    </source>
</evidence>
<keyword evidence="3" id="KW-1185">Reference proteome</keyword>
<dbReference type="EMBL" id="BSPD01000065">
    <property type="protein sequence ID" value="GLS27173.1"/>
    <property type="molecule type" value="Genomic_DNA"/>
</dbReference>
<reference evidence="2 3" key="1">
    <citation type="journal article" date="2014" name="Int. J. Syst. Evol. Microbiol.">
        <title>Complete genome sequence of Corynebacterium casei LMG S-19264T (=DSM 44701T), isolated from a smear-ripened cheese.</title>
        <authorList>
            <consortium name="US DOE Joint Genome Institute (JGI-PGF)"/>
            <person name="Walter F."/>
            <person name="Albersmeier A."/>
            <person name="Kalinowski J."/>
            <person name="Ruckert C."/>
        </authorList>
    </citation>
    <scope>NUCLEOTIDE SEQUENCE [LARGE SCALE GENOMIC DNA]</scope>
    <source>
        <strain evidence="2 3">NBRC 110095</strain>
    </source>
</reference>
<keyword evidence="1" id="KW-0812">Transmembrane</keyword>
<sequence length="423" mass="46729">MFSQKSAGKKLVAGHHGGKHVYMSDEYRGIYEALVIKARQNNYWAVVAVNGLNSLTTGTIDKNNLFVSKATYQNGGHEEYEMILPGITATTEKRPDDTFYITALTASLDYDELHAQNKKPGIHEAYWDGRQWIVRSKKSGEVTNEKGRLVAIADTDYSNSMELNDIAEAVYDQVSEMPGTTGDQLKRDGFDIHLTPRQGKTLRGNISLKEARHPLNITDTIESSMALAKTMYNSRKIPSVTWCSERHGSIVLTQAMKALADTGFKLGKDSGNASQSFFMVWPYSNPDVGVEQAFRIKMDVDRKYKKAHVLSYVGNMDELKSINRRLEERKNGHSYSKLKAWMDRYTLYKTGYGAASLLVGGTTIATVGAMAGATVTAIAPAVGTFLAIAVPVIVAQEKALKTADSLVQFISPGFHKKHIGNKK</sequence>
<accession>A0AA37T4T6</accession>
<dbReference type="RefSeq" id="WP_232592797.1">
    <property type="nucleotide sequence ID" value="NZ_BSPD01000065.1"/>
</dbReference>
<dbReference type="AlphaFoldDB" id="A0AA37T4T6"/>
<organism evidence="2 3">
    <name type="scientific">Marinibactrum halimedae</name>
    <dbReference type="NCBI Taxonomy" id="1444977"/>
    <lineage>
        <taxon>Bacteria</taxon>
        <taxon>Pseudomonadati</taxon>
        <taxon>Pseudomonadota</taxon>
        <taxon>Gammaproteobacteria</taxon>
        <taxon>Cellvibrionales</taxon>
        <taxon>Cellvibrionaceae</taxon>
        <taxon>Marinibactrum</taxon>
    </lineage>
</organism>
<proteinExistence type="predicted"/>
<evidence type="ECO:0000313" key="2">
    <source>
        <dbReference type="EMBL" id="GLS27173.1"/>
    </source>
</evidence>
<protein>
    <submittedName>
        <fullName evidence="2">Uncharacterized protein</fullName>
    </submittedName>
</protein>
<evidence type="ECO:0000256" key="1">
    <source>
        <dbReference type="SAM" id="Phobius"/>
    </source>
</evidence>
<gene>
    <name evidence="2" type="ORF">GCM10007877_28920</name>
</gene>
<keyword evidence="1" id="KW-1133">Transmembrane helix</keyword>
<feature type="transmembrane region" description="Helical" evidence="1">
    <location>
        <begin position="377"/>
        <end position="395"/>
    </location>
</feature>